<name>A0A5C2RSW6_9APHY</name>
<feature type="compositionally biased region" description="Polar residues" evidence="1">
    <location>
        <begin position="279"/>
        <end position="311"/>
    </location>
</feature>
<evidence type="ECO:0000313" key="3">
    <source>
        <dbReference type="Proteomes" id="UP000313359"/>
    </source>
</evidence>
<organism evidence="2 3">
    <name type="scientific">Lentinus tigrinus ALCF2SS1-6</name>
    <dbReference type="NCBI Taxonomy" id="1328759"/>
    <lineage>
        <taxon>Eukaryota</taxon>
        <taxon>Fungi</taxon>
        <taxon>Dikarya</taxon>
        <taxon>Basidiomycota</taxon>
        <taxon>Agaricomycotina</taxon>
        <taxon>Agaricomycetes</taxon>
        <taxon>Polyporales</taxon>
        <taxon>Polyporaceae</taxon>
        <taxon>Lentinus</taxon>
    </lineage>
</organism>
<dbReference type="STRING" id="1328759.A0A5C2RSW6"/>
<proteinExistence type="predicted"/>
<protein>
    <submittedName>
        <fullName evidence="2">Uncharacterized protein</fullName>
    </submittedName>
</protein>
<feature type="non-terminal residue" evidence="2">
    <location>
        <position position="381"/>
    </location>
</feature>
<accession>A0A5C2RSW6</accession>
<keyword evidence="3" id="KW-1185">Reference proteome</keyword>
<evidence type="ECO:0000313" key="2">
    <source>
        <dbReference type="EMBL" id="RPD54713.1"/>
    </source>
</evidence>
<sequence length="381" mass="43495">MIESEEYQSHIFRWLESIIKSELLGTLEITTEPDGNPLPRPRFRESPSQPHPGVRPLPRITDIPPHEFREQYVNSVNELVEQYNWHQHTQTCWKYLRRNQDRSDANCRMRIDGSTRPVTVLDPDTLSIQLRRLHPRIANYNDLIIFLLQANTDIKHIGSGEAAKALIYYITDYITKSSIPAHLGLAALMYAITTTSSKYARIPQWTPAQDTGALTILVNSMLARTEISHAQVMSYLVGGGDHYTSHRYRLLHYTTFDRTVRRHWDPPSQPPQLQTVLLDQNTTPNSGSNSDQPQSHSAPTDQSNLSQRQQPSLPPDNEPPLRSLEDEDLITLTLSNGSISALNQQQDYLLRPPTEPFNSMPLYEFVGLTEKTTSSYDNSRL</sequence>
<reference evidence="2" key="1">
    <citation type="journal article" date="2018" name="Genome Biol. Evol.">
        <title>Genomics and development of Lentinus tigrinus, a white-rot wood-decaying mushroom with dimorphic fruiting bodies.</title>
        <authorList>
            <person name="Wu B."/>
            <person name="Xu Z."/>
            <person name="Knudson A."/>
            <person name="Carlson A."/>
            <person name="Chen N."/>
            <person name="Kovaka S."/>
            <person name="LaButti K."/>
            <person name="Lipzen A."/>
            <person name="Pennachio C."/>
            <person name="Riley R."/>
            <person name="Schakwitz W."/>
            <person name="Umezawa K."/>
            <person name="Ohm R.A."/>
            <person name="Grigoriev I.V."/>
            <person name="Nagy L.G."/>
            <person name="Gibbons J."/>
            <person name="Hibbett D."/>
        </authorList>
    </citation>
    <scope>NUCLEOTIDE SEQUENCE [LARGE SCALE GENOMIC DNA]</scope>
    <source>
        <strain evidence="2">ALCF2SS1-6</strain>
    </source>
</reference>
<dbReference type="Proteomes" id="UP000313359">
    <property type="component" value="Unassembled WGS sequence"/>
</dbReference>
<gene>
    <name evidence="2" type="ORF">L227DRAFT_481363</name>
</gene>
<feature type="region of interest" description="Disordered" evidence="1">
    <location>
        <begin position="30"/>
        <end position="60"/>
    </location>
</feature>
<evidence type="ECO:0000256" key="1">
    <source>
        <dbReference type="SAM" id="MobiDB-lite"/>
    </source>
</evidence>
<dbReference type="AlphaFoldDB" id="A0A5C2RSW6"/>
<dbReference type="EMBL" id="ML122302">
    <property type="protein sequence ID" value="RPD54713.1"/>
    <property type="molecule type" value="Genomic_DNA"/>
</dbReference>
<feature type="region of interest" description="Disordered" evidence="1">
    <location>
        <begin position="279"/>
        <end position="323"/>
    </location>
</feature>
<dbReference type="OrthoDB" id="2745152at2759"/>